<comment type="catalytic activity">
    <reaction evidence="9">
        <text>DNA(n) + a 2'-deoxyribonucleoside 5'-triphosphate = DNA(n+1) + diphosphate</text>
        <dbReference type="Rhea" id="RHEA:22508"/>
        <dbReference type="Rhea" id="RHEA-COMP:17339"/>
        <dbReference type="Rhea" id="RHEA-COMP:17340"/>
        <dbReference type="ChEBI" id="CHEBI:33019"/>
        <dbReference type="ChEBI" id="CHEBI:61560"/>
        <dbReference type="ChEBI" id="CHEBI:173112"/>
        <dbReference type="EC" id="2.7.7.49"/>
    </reaction>
</comment>
<dbReference type="PROSITE" id="PS50878">
    <property type="entry name" value="RT_POL"/>
    <property type="match status" value="1"/>
</dbReference>
<evidence type="ECO:0000256" key="4">
    <source>
        <dbReference type="ARBA" id="ARBA00022723"/>
    </source>
</evidence>
<dbReference type="PANTHER" id="PTHR34047">
    <property type="entry name" value="NUCLEAR INTRON MATURASE 1, MITOCHONDRIAL-RELATED"/>
    <property type="match status" value="1"/>
</dbReference>
<keyword evidence="6 11" id="KW-0695">RNA-directed DNA polymerase</keyword>
<keyword evidence="5" id="KW-0460">Magnesium</keyword>
<keyword evidence="4" id="KW-0479">Metal-binding</keyword>
<keyword evidence="12" id="KW-1185">Reference proteome</keyword>
<organism evidence="11 12">
    <name type="scientific">Pseudomarimonas arenosa</name>
    <dbReference type="NCBI Taxonomy" id="2774145"/>
    <lineage>
        <taxon>Bacteria</taxon>
        <taxon>Pseudomonadati</taxon>
        <taxon>Pseudomonadota</taxon>
        <taxon>Gammaproteobacteria</taxon>
        <taxon>Lysobacterales</taxon>
        <taxon>Lysobacteraceae</taxon>
        <taxon>Pseudomarimonas</taxon>
    </lineage>
</organism>
<dbReference type="InterPro" id="IPR030931">
    <property type="entry name" value="Group_II_RT_mat"/>
</dbReference>
<comment type="caution">
    <text evidence="11">The sequence shown here is derived from an EMBL/GenBank/DDBJ whole genome shotgun (WGS) entry which is preliminary data.</text>
</comment>
<dbReference type="EC" id="2.7.7.49" evidence="1"/>
<protein>
    <recommendedName>
        <fullName evidence="1">RNA-directed DNA polymerase</fullName>
        <ecNumber evidence="1">2.7.7.49</ecNumber>
    </recommendedName>
</protein>
<dbReference type="GO" id="GO:0003964">
    <property type="term" value="F:RNA-directed DNA polymerase activity"/>
    <property type="evidence" value="ECO:0007669"/>
    <property type="project" value="UniProtKB-KW"/>
</dbReference>
<accession>A0AAW3ZRL5</accession>
<proteinExistence type="inferred from homology"/>
<sequence>MERVVSRENMVAAWQQVKANAGAGGVDRKTVDATHRHLVSHWPGIAEKLVAGTYRPGAVRAVTIPKPNGGERLLGIPNVQDRLIQQGLSQVLGEVFEPKMSEHSYGFRRGRSAHDAVAAARDHVLSGKRYVVDLDLKQFFDQVDHDILMEQVKREVTDKRVLRLIGQYLRAPMVQADGRREKRQRGTPQGGPLSPLLANIYLTSLDRELEARGIAFVRYADDIQLYIGSLRAAERLLASLSQWLQRHLKLEVNADKSGRGPSDGATLLGFRLHANGEIDLAPRSLERLKDEVRAQWDARCSLPLTERPQRWREYLTGWWGYFRFATCWRQVCGLSGWIRRHQRKYFWLRWHHPRGRLRALQRLGIQGRALGQAWSRRGAWRMARHPVLHTALPNARLSRWGFGLPWHSAA</sequence>
<dbReference type="AlphaFoldDB" id="A0AAW3ZRL5"/>
<evidence type="ECO:0000256" key="5">
    <source>
        <dbReference type="ARBA" id="ARBA00022842"/>
    </source>
</evidence>
<dbReference type="Proteomes" id="UP000613768">
    <property type="component" value="Unassembled WGS sequence"/>
</dbReference>
<evidence type="ECO:0000256" key="9">
    <source>
        <dbReference type="ARBA" id="ARBA00048173"/>
    </source>
</evidence>
<feature type="domain" description="Reverse transcriptase" evidence="10">
    <location>
        <begin position="45"/>
        <end position="272"/>
    </location>
</feature>
<dbReference type="GO" id="GO:0003723">
    <property type="term" value="F:RNA binding"/>
    <property type="evidence" value="ECO:0007669"/>
    <property type="project" value="InterPro"/>
</dbReference>
<dbReference type="PANTHER" id="PTHR34047:SF8">
    <property type="entry name" value="PROTEIN YKFC"/>
    <property type="match status" value="1"/>
</dbReference>
<evidence type="ECO:0000256" key="7">
    <source>
        <dbReference type="ARBA" id="ARBA00023118"/>
    </source>
</evidence>
<gene>
    <name evidence="11" type="primary">ltrA</name>
    <name evidence="11" type="ORF">IFO71_21545</name>
</gene>
<dbReference type="CDD" id="cd01651">
    <property type="entry name" value="RT_G2_intron"/>
    <property type="match status" value="1"/>
</dbReference>
<dbReference type="PRINTS" id="PR00866">
    <property type="entry name" value="RNADNAPOLMS"/>
</dbReference>
<dbReference type="EMBL" id="JACYTR010000134">
    <property type="protein sequence ID" value="MBD8528338.1"/>
    <property type="molecule type" value="Genomic_DNA"/>
</dbReference>
<name>A0AAW3ZRL5_9GAMM</name>
<dbReference type="InterPro" id="IPR000477">
    <property type="entry name" value="RT_dom"/>
</dbReference>
<keyword evidence="3 11" id="KW-0548">Nucleotidyltransferase</keyword>
<evidence type="ECO:0000313" key="12">
    <source>
        <dbReference type="Proteomes" id="UP000613768"/>
    </source>
</evidence>
<dbReference type="InterPro" id="IPR013597">
    <property type="entry name" value="Mat_intron_G2"/>
</dbReference>
<reference evidence="11 12" key="1">
    <citation type="submission" date="2020-09" db="EMBL/GenBank/DDBJ databases">
        <title>Pseudoxanthomonas sp. CAU 1598 isolated from sand of Yaerae Beach.</title>
        <authorList>
            <person name="Kim W."/>
        </authorList>
    </citation>
    <scope>NUCLEOTIDE SEQUENCE [LARGE SCALE GENOMIC DNA]</scope>
    <source>
        <strain evidence="11 12">CAU 1598</strain>
    </source>
</reference>
<keyword evidence="2 11" id="KW-0808">Transferase</keyword>
<dbReference type="GO" id="GO:0051607">
    <property type="term" value="P:defense response to virus"/>
    <property type="evidence" value="ECO:0007669"/>
    <property type="project" value="UniProtKB-KW"/>
</dbReference>
<comment type="similarity">
    <text evidence="8">Belongs to the bacterial reverse transcriptase family.</text>
</comment>
<evidence type="ECO:0000256" key="6">
    <source>
        <dbReference type="ARBA" id="ARBA00022918"/>
    </source>
</evidence>
<dbReference type="Pfam" id="PF00078">
    <property type="entry name" value="RVT_1"/>
    <property type="match status" value="1"/>
</dbReference>
<evidence type="ECO:0000256" key="8">
    <source>
        <dbReference type="ARBA" id="ARBA00034120"/>
    </source>
</evidence>
<evidence type="ECO:0000256" key="3">
    <source>
        <dbReference type="ARBA" id="ARBA00022695"/>
    </source>
</evidence>
<evidence type="ECO:0000259" key="10">
    <source>
        <dbReference type="PROSITE" id="PS50878"/>
    </source>
</evidence>
<dbReference type="InterPro" id="IPR051083">
    <property type="entry name" value="GrpII_Intron_Splice-Mob/Def"/>
</dbReference>
<dbReference type="Pfam" id="PF08388">
    <property type="entry name" value="GIIM"/>
    <property type="match status" value="1"/>
</dbReference>
<evidence type="ECO:0000256" key="1">
    <source>
        <dbReference type="ARBA" id="ARBA00012493"/>
    </source>
</evidence>
<evidence type="ECO:0000256" key="2">
    <source>
        <dbReference type="ARBA" id="ARBA00022679"/>
    </source>
</evidence>
<dbReference type="InterPro" id="IPR043502">
    <property type="entry name" value="DNA/RNA_pol_sf"/>
</dbReference>
<dbReference type="NCBIfam" id="TIGR04416">
    <property type="entry name" value="group_II_RT_mat"/>
    <property type="match status" value="1"/>
</dbReference>
<dbReference type="GO" id="GO:0046872">
    <property type="term" value="F:metal ion binding"/>
    <property type="evidence" value="ECO:0007669"/>
    <property type="project" value="UniProtKB-KW"/>
</dbReference>
<evidence type="ECO:0000313" key="11">
    <source>
        <dbReference type="EMBL" id="MBD8528338.1"/>
    </source>
</evidence>
<keyword evidence="7" id="KW-0051">Antiviral defense</keyword>
<dbReference type="InterPro" id="IPR000123">
    <property type="entry name" value="Reverse_transcriptase_msDNA"/>
</dbReference>
<dbReference type="SUPFAM" id="SSF56672">
    <property type="entry name" value="DNA/RNA polymerases"/>
    <property type="match status" value="1"/>
</dbReference>